<gene>
    <name evidence="2" type="ORF">Tco_1083166</name>
</gene>
<keyword evidence="1" id="KW-0812">Transmembrane</keyword>
<organism evidence="2 3">
    <name type="scientific">Tanacetum coccineum</name>
    <dbReference type="NCBI Taxonomy" id="301880"/>
    <lineage>
        <taxon>Eukaryota</taxon>
        <taxon>Viridiplantae</taxon>
        <taxon>Streptophyta</taxon>
        <taxon>Embryophyta</taxon>
        <taxon>Tracheophyta</taxon>
        <taxon>Spermatophyta</taxon>
        <taxon>Magnoliopsida</taxon>
        <taxon>eudicotyledons</taxon>
        <taxon>Gunneridae</taxon>
        <taxon>Pentapetalae</taxon>
        <taxon>asterids</taxon>
        <taxon>campanulids</taxon>
        <taxon>Asterales</taxon>
        <taxon>Asteraceae</taxon>
        <taxon>Asteroideae</taxon>
        <taxon>Anthemideae</taxon>
        <taxon>Anthemidinae</taxon>
        <taxon>Tanacetum</taxon>
    </lineage>
</organism>
<keyword evidence="1" id="KW-0472">Membrane</keyword>
<evidence type="ECO:0000256" key="1">
    <source>
        <dbReference type="SAM" id="Phobius"/>
    </source>
</evidence>
<proteinExistence type="predicted"/>
<reference evidence="2" key="2">
    <citation type="submission" date="2022-01" db="EMBL/GenBank/DDBJ databases">
        <authorList>
            <person name="Yamashiro T."/>
            <person name="Shiraishi A."/>
            <person name="Satake H."/>
            <person name="Nakayama K."/>
        </authorList>
    </citation>
    <scope>NUCLEOTIDE SEQUENCE</scope>
</reference>
<dbReference type="Proteomes" id="UP001151760">
    <property type="component" value="Unassembled WGS sequence"/>
</dbReference>
<sequence>MVLSSSRRSPSYNLPPTNFSRLLINLLFLSCRSIAWIIALALSLSTFLQTVYGKYSIQIRFRISLRAHRTSLSVPSLNLWSSSIRINLFFLSLFWYMKPLRLEYAVYVDFHFRSDLYASGLVRLSFFQ</sequence>
<keyword evidence="3" id="KW-1185">Reference proteome</keyword>
<reference evidence="2" key="1">
    <citation type="journal article" date="2022" name="Int. J. Mol. Sci.">
        <title>Draft Genome of Tanacetum Coccineum: Genomic Comparison of Closely Related Tanacetum-Family Plants.</title>
        <authorList>
            <person name="Yamashiro T."/>
            <person name="Shiraishi A."/>
            <person name="Nakayama K."/>
            <person name="Satake H."/>
        </authorList>
    </citation>
    <scope>NUCLEOTIDE SEQUENCE</scope>
</reference>
<dbReference type="EMBL" id="BQNB010020285">
    <property type="protein sequence ID" value="GJT94321.1"/>
    <property type="molecule type" value="Genomic_DNA"/>
</dbReference>
<evidence type="ECO:0000313" key="2">
    <source>
        <dbReference type="EMBL" id="GJT94321.1"/>
    </source>
</evidence>
<feature type="transmembrane region" description="Helical" evidence="1">
    <location>
        <begin position="22"/>
        <end position="51"/>
    </location>
</feature>
<keyword evidence="1" id="KW-1133">Transmembrane helix</keyword>
<protein>
    <submittedName>
        <fullName evidence="2">Uncharacterized protein</fullName>
    </submittedName>
</protein>
<feature type="transmembrane region" description="Helical" evidence="1">
    <location>
        <begin position="72"/>
        <end position="97"/>
    </location>
</feature>
<comment type="caution">
    <text evidence="2">The sequence shown here is derived from an EMBL/GenBank/DDBJ whole genome shotgun (WGS) entry which is preliminary data.</text>
</comment>
<name>A0ABQ5I2F8_9ASTR</name>
<accession>A0ABQ5I2F8</accession>
<evidence type="ECO:0000313" key="3">
    <source>
        <dbReference type="Proteomes" id="UP001151760"/>
    </source>
</evidence>